<dbReference type="GO" id="GO:0030288">
    <property type="term" value="C:outer membrane-bounded periplasmic space"/>
    <property type="evidence" value="ECO:0007669"/>
    <property type="project" value="InterPro"/>
</dbReference>
<dbReference type="OrthoDB" id="13185at2"/>
<dbReference type="GO" id="GO:0071555">
    <property type="term" value="P:cell wall organization"/>
    <property type="evidence" value="ECO:0007669"/>
    <property type="project" value="InterPro"/>
</dbReference>
<evidence type="ECO:0000259" key="1">
    <source>
        <dbReference type="Pfam" id="PF00345"/>
    </source>
</evidence>
<accession>A0A285NF81</accession>
<dbReference type="EMBL" id="OBEI01000003">
    <property type="protein sequence ID" value="SNZ07928.1"/>
    <property type="molecule type" value="Genomic_DNA"/>
</dbReference>
<organism evidence="2 3">
    <name type="scientific">Persephonella hydrogeniphila</name>
    <dbReference type="NCBI Taxonomy" id="198703"/>
    <lineage>
        <taxon>Bacteria</taxon>
        <taxon>Pseudomonadati</taxon>
        <taxon>Aquificota</taxon>
        <taxon>Aquificia</taxon>
        <taxon>Aquificales</taxon>
        <taxon>Hydrogenothermaceae</taxon>
        <taxon>Persephonella</taxon>
    </lineage>
</organism>
<dbReference type="PANTHER" id="PTHR30251:SF4">
    <property type="entry name" value="SLR1668 PROTEIN"/>
    <property type="match status" value="1"/>
</dbReference>
<sequence>MKNRLYGLLILFSLLSFYSVSFSVDFSIQPIRLYVSPKKNTAVFEITNLTDKKTIRVETEIKKWDQDENGKFILEDTEDAIVVPPYIELAPKQRQLIKLAYLGSFDGNVQKAYRLFVKQIPDEIEVEKNPKKIKTAIQIVINISVPVFVNPPNTELKYNLSFIPLEVSKEKIVLQVKNSGNAFARIIRATLYKGDKKIYSNDYAFYILPEKNVKFVIKNMQQEDKKIKVSTFNELPDKIVITLEDGKEYTVNL</sequence>
<dbReference type="InterPro" id="IPR008962">
    <property type="entry name" value="PapD-like_sf"/>
</dbReference>
<evidence type="ECO:0000313" key="3">
    <source>
        <dbReference type="Proteomes" id="UP000219036"/>
    </source>
</evidence>
<gene>
    <name evidence="2" type="ORF">SAMN06265182_1095</name>
</gene>
<dbReference type="Proteomes" id="UP000219036">
    <property type="component" value="Unassembled WGS sequence"/>
</dbReference>
<keyword evidence="3" id="KW-1185">Reference proteome</keyword>
<evidence type="ECO:0000313" key="2">
    <source>
        <dbReference type="EMBL" id="SNZ07928.1"/>
    </source>
</evidence>
<dbReference type="PANTHER" id="PTHR30251">
    <property type="entry name" value="PILUS ASSEMBLY CHAPERONE"/>
    <property type="match status" value="1"/>
</dbReference>
<reference evidence="3" key="1">
    <citation type="submission" date="2017-09" db="EMBL/GenBank/DDBJ databases">
        <authorList>
            <person name="Varghese N."/>
            <person name="Submissions S."/>
        </authorList>
    </citation>
    <scope>NUCLEOTIDE SEQUENCE [LARGE SCALE GENOMIC DNA]</scope>
    <source>
        <strain evidence="3">DSM 15103</strain>
    </source>
</reference>
<dbReference type="AlphaFoldDB" id="A0A285NF81"/>
<protein>
    <submittedName>
        <fullName evidence="2">Fimbrial chaperone protein</fullName>
    </submittedName>
</protein>
<dbReference type="SUPFAM" id="SSF49354">
    <property type="entry name" value="PapD-like"/>
    <property type="match status" value="1"/>
</dbReference>
<name>A0A285NF81_9AQUI</name>
<dbReference type="InterPro" id="IPR016147">
    <property type="entry name" value="Pili_assmbl_chaperone_N"/>
</dbReference>
<feature type="domain" description="Pili assembly chaperone N-terminal" evidence="1">
    <location>
        <begin position="26"/>
        <end position="153"/>
    </location>
</feature>
<dbReference type="RefSeq" id="WP_097000265.1">
    <property type="nucleotide sequence ID" value="NZ_OBEI01000003.1"/>
</dbReference>
<dbReference type="InterPro" id="IPR013783">
    <property type="entry name" value="Ig-like_fold"/>
</dbReference>
<proteinExistence type="predicted"/>
<dbReference type="Gene3D" id="2.60.40.10">
    <property type="entry name" value="Immunoglobulins"/>
    <property type="match status" value="1"/>
</dbReference>
<dbReference type="InterPro" id="IPR050643">
    <property type="entry name" value="Periplasmic_pilus_chap"/>
</dbReference>
<dbReference type="Pfam" id="PF00345">
    <property type="entry name" value="PapD_N"/>
    <property type="match status" value="1"/>
</dbReference>